<dbReference type="InterPro" id="IPR013783">
    <property type="entry name" value="Ig-like_fold"/>
</dbReference>
<organism evidence="3 4">
    <name type="scientific">Parapedobacter defluvii</name>
    <dbReference type="NCBI Taxonomy" id="2045106"/>
    <lineage>
        <taxon>Bacteria</taxon>
        <taxon>Pseudomonadati</taxon>
        <taxon>Bacteroidota</taxon>
        <taxon>Sphingobacteriia</taxon>
        <taxon>Sphingobacteriales</taxon>
        <taxon>Sphingobacteriaceae</taxon>
        <taxon>Parapedobacter</taxon>
    </lineage>
</organism>
<dbReference type="InterPro" id="IPR025277">
    <property type="entry name" value="Apiosidase-like_cat_dom"/>
</dbReference>
<evidence type="ECO:0008006" key="5">
    <source>
        <dbReference type="Google" id="ProtNLM"/>
    </source>
</evidence>
<keyword evidence="4" id="KW-1185">Reference proteome</keyword>
<name>A0ABQ1L0N9_9SPHI</name>
<dbReference type="Pfam" id="PF13204">
    <property type="entry name" value="Apiosidase"/>
    <property type="match status" value="1"/>
</dbReference>
<dbReference type="Gene3D" id="2.60.40.10">
    <property type="entry name" value="Immunoglobulins"/>
    <property type="match status" value="1"/>
</dbReference>
<evidence type="ECO:0000259" key="1">
    <source>
        <dbReference type="Pfam" id="PF13204"/>
    </source>
</evidence>
<protein>
    <recommendedName>
        <fullName evidence="5">Collagen-binding domain of a collagenase</fullName>
    </recommendedName>
</protein>
<dbReference type="EMBL" id="BMIK01000001">
    <property type="protein sequence ID" value="GGC17021.1"/>
    <property type="molecule type" value="Genomic_DNA"/>
</dbReference>
<dbReference type="PANTHER" id="PTHR37836">
    <property type="entry name" value="LMO1036 PROTEIN"/>
    <property type="match status" value="1"/>
</dbReference>
<dbReference type="Proteomes" id="UP000597338">
    <property type="component" value="Unassembled WGS sequence"/>
</dbReference>
<dbReference type="Gene3D" id="3.20.20.80">
    <property type="entry name" value="Glycosidases"/>
    <property type="match status" value="1"/>
</dbReference>
<accession>A0ABQ1L0N9</accession>
<comment type="caution">
    <text evidence="3">The sequence shown here is derived from an EMBL/GenBank/DDBJ whole genome shotgun (WGS) entry which is preliminary data.</text>
</comment>
<dbReference type="InterPro" id="IPR032260">
    <property type="entry name" value="DUF5060"/>
</dbReference>
<gene>
    <name evidence="3" type="ORF">GCM10011386_06070</name>
</gene>
<proteinExistence type="predicted"/>
<dbReference type="PANTHER" id="PTHR37836:SF2">
    <property type="entry name" value="DUF4038 DOMAIN-CONTAINING PROTEIN"/>
    <property type="match status" value="1"/>
</dbReference>
<feature type="domain" description="DUF5060" evidence="2">
    <location>
        <begin position="19"/>
        <end position="86"/>
    </location>
</feature>
<evidence type="ECO:0000259" key="2">
    <source>
        <dbReference type="Pfam" id="PF16586"/>
    </source>
</evidence>
<reference evidence="4" key="1">
    <citation type="journal article" date="2019" name="Int. J. Syst. Evol. Microbiol.">
        <title>The Global Catalogue of Microorganisms (GCM) 10K type strain sequencing project: providing services to taxonomists for standard genome sequencing and annotation.</title>
        <authorList>
            <consortium name="The Broad Institute Genomics Platform"/>
            <consortium name="The Broad Institute Genome Sequencing Center for Infectious Disease"/>
            <person name="Wu L."/>
            <person name="Ma J."/>
        </authorList>
    </citation>
    <scope>NUCLEOTIDE SEQUENCE [LARGE SCALE GENOMIC DNA]</scope>
    <source>
        <strain evidence="4">CGMCC 1.15342</strain>
    </source>
</reference>
<feature type="domain" description="Apiosidase-like catalytic" evidence="1">
    <location>
        <begin position="123"/>
        <end position="441"/>
    </location>
</feature>
<evidence type="ECO:0000313" key="3">
    <source>
        <dbReference type="EMBL" id="GGC17021.1"/>
    </source>
</evidence>
<evidence type="ECO:0000313" key="4">
    <source>
        <dbReference type="Proteomes" id="UP000597338"/>
    </source>
</evidence>
<dbReference type="Pfam" id="PF16586">
    <property type="entry name" value="DUF5060"/>
    <property type="match status" value="1"/>
</dbReference>
<sequence>MMLFYCPFLLSAVEKRPQIDIWNRFEITLNSPVSYTNPVYDVAIEGIFTSPSGKQYKAEGFWDGGNSWKIRFMPNEKGTWHFQTRCTDLTNGALHHQTGQFTCKRNRSPLAIYRHGKITHQKGNYHLTHADGTPFFYLGCTAWNGAMRSTDEEWKTYLDHRKENHYTAIQFITTQWRGLPAEALEEPAFTGIDTLTIHPAFFQALDRKIEQINQAGLIAAPVMLWAWKGAGNPGIDLPIPSAIQLAKYIKARYDAYHVLWNLGGDGIFTDGNAAKWKQIGRAVFGETDAQQRIVTLHTAGFQWYANEYDGETWLDLISYQTGHANSESAVRWKTRGPVTANWRSLIPRPIIDTEPVYEAQGEQENDYEVRKSILWSIFSAPVAGVGYGAWSTWPWLRIGETSYNHGMKKPSKYTWEDGIRSKASIQVGRLPLFFNQFKWWELRPAPERLKKRNDEKNVFNTTMALADTDARTVLVYVPTVQTLRISHTLPATLKTAQWYYPATGTYKTASVTHGPDYIEATSDSDTDAILMLRFRTK</sequence>